<reference evidence="11 12" key="1">
    <citation type="journal article" date="2023" name="ISME J.">
        <title>Thermophilic Dehalococcoidia with unusual traits shed light on an unexpected past.</title>
        <authorList>
            <person name="Palmer M."/>
            <person name="Covington J.K."/>
            <person name="Zhou E.M."/>
            <person name="Thomas S.C."/>
            <person name="Habib N."/>
            <person name="Seymour C.O."/>
            <person name="Lai D."/>
            <person name="Johnston J."/>
            <person name="Hashimi A."/>
            <person name="Jiao J.Y."/>
            <person name="Muok A.R."/>
            <person name="Liu L."/>
            <person name="Xian W.D."/>
            <person name="Zhi X.Y."/>
            <person name="Li M.M."/>
            <person name="Silva L.P."/>
            <person name="Bowen B.P."/>
            <person name="Louie K."/>
            <person name="Briegel A."/>
            <person name="Pett-Ridge J."/>
            <person name="Weber P.K."/>
            <person name="Tocheva E.I."/>
            <person name="Woyke T."/>
            <person name="Northen T.R."/>
            <person name="Mayali X."/>
            <person name="Li W.J."/>
            <person name="Hedlund B.P."/>
        </authorList>
    </citation>
    <scope>NUCLEOTIDE SEQUENCE [LARGE SCALE GENOMIC DNA]</scope>
    <source>
        <strain evidence="11 12">YIM 72310</strain>
    </source>
</reference>
<evidence type="ECO:0000259" key="10">
    <source>
        <dbReference type="Pfam" id="PF10502"/>
    </source>
</evidence>
<dbReference type="PRINTS" id="PR00727">
    <property type="entry name" value="LEADERPTASE"/>
</dbReference>
<dbReference type="InterPro" id="IPR036286">
    <property type="entry name" value="LexA/Signal_pep-like_sf"/>
</dbReference>
<dbReference type="PROSITE" id="PS00760">
    <property type="entry name" value="SPASE_I_2"/>
    <property type="match status" value="1"/>
</dbReference>
<evidence type="ECO:0000256" key="5">
    <source>
        <dbReference type="ARBA" id="ARBA00022670"/>
    </source>
</evidence>
<dbReference type="PANTHER" id="PTHR43390:SF1">
    <property type="entry name" value="CHLOROPLAST PROCESSING PEPTIDASE"/>
    <property type="match status" value="1"/>
</dbReference>
<feature type="compositionally biased region" description="Low complexity" evidence="9">
    <location>
        <begin position="169"/>
        <end position="183"/>
    </location>
</feature>
<dbReference type="InterPro" id="IPR019758">
    <property type="entry name" value="Pept_S26A_signal_pept_1_CS"/>
</dbReference>
<dbReference type="Proteomes" id="UP001212803">
    <property type="component" value="Chromosome"/>
</dbReference>
<dbReference type="GO" id="GO:0009003">
    <property type="term" value="F:signal peptidase activity"/>
    <property type="evidence" value="ECO:0007669"/>
    <property type="project" value="UniProtKB-EC"/>
</dbReference>
<dbReference type="PROSITE" id="PS00761">
    <property type="entry name" value="SPASE_I_3"/>
    <property type="match status" value="1"/>
</dbReference>
<dbReference type="InterPro" id="IPR019533">
    <property type="entry name" value="Peptidase_S26"/>
</dbReference>
<evidence type="ECO:0000256" key="4">
    <source>
        <dbReference type="ARBA" id="ARBA00013208"/>
    </source>
</evidence>
<comment type="catalytic activity">
    <reaction evidence="1 7">
        <text>Cleavage of hydrophobic, N-terminal signal or leader sequences from secreted and periplasmic proteins.</text>
        <dbReference type="EC" id="3.4.21.89"/>
    </reaction>
</comment>
<keyword evidence="12" id="KW-1185">Reference proteome</keyword>
<comment type="subcellular location">
    <subcellularLocation>
        <location evidence="2">Cell membrane</location>
        <topology evidence="2">Single-pass type II membrane protein</topology>
    </subcellularLocation>
    <subcellularLocation>
        <location evidence="8">Membrane</location>
        <topology evidence="8">Single-pass type II membrane protein</topology>
    </subcellularLocation>
</comment>
<dbReference type="EC" id="3.4.21.89" evidence="4 7"/>
<sequence length="629" mass="67977">MSPAVEPDAASEEPRPWWEASEAEETVEEAVASATEPASPAVEPPAEEPRPWWETSEAEETVEEAVASISEPASPAVEPPAEEPRPWWEASEAEETVEEAVASAAEPASPAVEPASEEPRPWWEASEAAETVEEAVASAAEPVSPAVEPASEEPRPWWEASEAEETVEEAVASAAEPASPAVEPVDEEPRPWWERLGEQPVPANDEAAVPGGTPAEARFGGAEDLAGDDEDMWGDIAETAELAVSLPGGEDDLDLAASLEAQMDAADEPPWAQPSPVYDDEEPEFVSTEDEGDVILKAFEAHASTPEPEPASPEVDAETAAALEALFGSQGTQIVEETGEEPAERPFIRMAAWAPQRSAPADDGWAPAEEVAAEFERRNAPIGFELDPLAAAPPWASEPAETDGRAAERARGDGRLKAWIREVVETVMLAALVFLSVRASFGNFKVDGNSMYPTLENGQFLIVNKLVYSEVDLEKLSTFLPFINPGDDPTRYVFHGPERGDIVVLRDPRDPSTDLIKRVIGLPGETIEIVNGKVYINDRLLEEPYITTPWNDTLPKILIPPDEYFVMGDNRNNSLDSRSAQVGLVSKDLIIGKATLSYLPLNRFGLAPNQKGVLTDQKPVLTTKRLGED</sequence>
<evidence type="ECO:0000256" key="2">
    <source>
        <dbReference type="ARBA" id="ARBA00004401"/>
    </source>
</evidence>
<dbReference type="PROSITE" id="PS00501">
    <property type="entry name" value="SPASE_I_1"/>
    <property type="match status" value="1"/>
</dbReference>
<evidence type="ECO:0000256" key="1">
    <source>
        <dbReference type="ARBA" id="ARBA00000677"/>
    </source>
</evidence>
<feature type="compositionally biased region" description="Low complexity" evidence="9">
    <location>
        <begin position="64"/>
        <end position="76"/>
    </location>
</feature>
<gene>
    <name evidence="11" type="primary">lepB</name>
    <name evidence="11" type="ORF">O0235_10035</name>
</gene>
<feature type="region of interest" description="Disordered" evidence="9">
    <location>
        <begin position="1"/>
        <end position="229"/>
    </location>
</feature>
<dbReference type="CDD" id="cd06530">
    <property type="entry name" value="S26_SPase_I"/>
    <property type="match status" value="1"/>
</dbReference>
<dbReference type="Gene3D" id="2.10.109.10">
    <property type="entry name" value="Umud Fragment, subunit A"/>
    <property type="match status" value="1"/>
</dbReference>
<organism evidence="11 12">
    <name type="scientific">Tepidiforma flava</name>
    <dbReference type="NCBI Taxonomy" id="3004094"/>
    <lineage>
        <taxon>Bacteria</taxon>
        <taxon>Bacillati</taxon>
        <taxon>Chloroflexota</taxon>
        <taxon>Tepidiformia</taxon>
        <taxon>Tepidiformales</taxon>
        <taxon>Tepidiformaceae</taxon>
        <taxon>Tepidiforma</taxon>
    </lineage>
</organism>
<evidence type="ECO:0000313" key="11">
    <source>
        <dbReference type="EMBL" id="WBL35126.1"/>
    </source>
</evidence>
<dbReference type="EMBL" id="CP115149">
    <property type="protein sequence ID" value="WBL35126.1"/>
    <property type="molecule type" value="Genomic_DNA"/>
</dbReference>
<dbReference type="RefSeq" id="WP_270055654.1">
    <property type="nucleotide sequence ID" value="NZ_CP115149.1"/>
</dbReference>
<name>A0ABY7M5S0_9CHLR</name>
<proteinExistence type="inferred from homology"/>
<comment type="similarity">
    <text evidence="3 8">Belongs to the peptidase S26 family.</text>
</comment>
<evidence type="ECO:0000256" key="8">
    <source>
        <dbReference type="RuleBase" id="RU362042"/>
    </source>
</evidence>
<evidence type="ECO:0000256" key="6">
    <source>
        <dbReference type="ARBA" id="ARBA00022801"/>
    </source>
</evidence>
<feature type="domain" description="Peptidase S26" evidence="10">
    <location>
        <begin position="422"/>
        <end position="598"/>
    </location>
</feature>
<evidence type="ECO:0000256" key="3">
    <source>
        <dbReference type="ARBA" id="ARBA00009370"/>
    </source>
</evidence>
<dbReference type="InterPro" id="IPR000223">
    <property type="entry name" value="Pept_S26A_signal_pept_1"/>
</dbReference>
<feature type="compositionally biased region" description="Low complexity" evidence="9">
    <location>
        <begin position="99"/>
        <end position="114"/>
    </location>
</feature>
<feature type="compositionally biased region" description="Low complexity" evidence="9">
    <location>
        <begin position="29"/>
        <end position="41"/>
    </location>
</feature>
<dbReference type="Pfam" id="PF10502">
    <property type="entry name" value="Peptidase_S26"/>
    <property type="match status" value="1"/>
</dbReference>
<feature type="compositionally biased region" description="Low complexity" evidence="9">
    <location>
        <begin position="124"/>
        <end position="149"/>
    </location>
</feature>
<dbReference type="InterPro" id="IPR019757">
    <property type="entry name" value="Pept_S26A_signal_pept_1_Lys-AS"/>
</dbReference>
<keyword evidence="5 7" id="KW-0645">Protease</keyword>
<protein>
    <recommendedName>
        <fullName evidence="4 7">Signal peptidase I</fullName>
        <ecNumber evidence="4 7">3.4.21.89</ecNumber>
    </recommendedName>
</protein>
<dbReference type="NCBIfam" id="TIGR02227">
    <property type="entry name" value="sigpep_I_bact"/>
    <property type="match status" value="1"/>
</dbReference>
<keyword evidence="6 7" id="KW-0378">Hydrolase</keyword>
<evidence type="ECO:0000256" key="7">
    <source>
        <dbReference type="RuleBase" id="RU003993"/>
    </source>
</evidence>
<evidence type="ECO:0000313" key="12">
    <source>
        <dbReference type="Proteomes" id="UP001212803"/>
    </source>
</evidence>
<dbReference type="PANTHER" id="PTHR43390">
    <property type="entry name" value="SIGNAL PEPTIDASE I"/>
    <property type="match status" value="1"/>
</dbReference>
<dbReference type="SUPFAM" id="SSF51306">
    <property type="entry name" value="LexA/Signal peptidase"/>
    <property type="match status" value="1"/>
</dbReference>
<dbReference type="InterPro" id="IPR019756">
    <property type="entry name" value="Pept_S26A_signal_pept_1_Ser-AS"/>
</dbReference>
<evidence type="ECO:0000256" key="9">
    <source>
        <dbReference type="SAM" id="MobiDB-lite"/>
    </source>
</evidence>
<feature type="compositionally biased region" description="Basic and acidic residues" evidence="9">
    <location>
        <begin position="187"/>
        <end position="197"/>
    </location>
</feature>
<accession>A0ABY7M5S0</accession>